<evidence type="ECO:0000313" key="3">
    <source>
        <dbReference type="Proteomes" id="UP001242811"/>
    </source>
</evidence>
<evidence type="ECO:0000313" key="2">
    <source>
        <dbReference type="EMBL" id="MDQ0497294.1"/>
    </source>
</evidence>
<sequence>MRIFDFGTGTSNYMYLSPQNGINGKIRFAMKENGSSEKDLDGTAALPTGGWHHVAITLNGYTATLYVDGVQVGSNTAMYKASDLAFTSQNWIGRSQWSADPYLNGLMDNFRIYTRALTASEVTQDMNQ</sequence>
<dbReference type="Proteomes" id="UP001242811">
    <property type="component" value="Unassembled WGS sequence"/>
</dbReference>
<dbReference type="Pfam" id="PF13385">
    <property type="entry name" value="Laminin_G_3"/>
    <property type="match status" value="1"/>
</dbReference>
<accession>A0ABU0L7L5</accession>
<dbReference type="InterPro" id="IPR013320">
    <property type="entry name" value="ConA-like_dom_sf"/>
</dbReference>
<gene>
    <name evidence="2" type="ORF">QOZ95_005513</name>
</gene>
<dbReference type="Gene3D" id="2.60.120.200">
    <property type="match status" value="1"/>
</dbReference>
<keyword evidence="3" id="KW-1185">Reference proteome</keyword>
<name>A0ABU0L7L5_9BACL</name>
<dbReference type="RefSeq" id="WP_152381723.1">
    <property type="nucleotide sequence ID" value="NZ_CP045298.1"/>
</dbReference>
<dbReference type="PROSITE" id="PS50025">
    <property type="entry name" value="LAM_G_DOMAIN"/>
    <property type="match status" value="1"/>
</dbReference>
<dbReference type="SUPFAM" id="SSF49899">
    <property type="entry name" value="Concanavalin A-like lectins/glucanases"/>
    <property type="match status" value="1"/>
</dbReference>
<comment type="caution">
    <text evidence="2">The sequence shown here is derived from an EMBL/GenBank/DDBJ whole genome shotgun (WGS) entry which is preliminary data.</text>
</comment>
<evidence type="ECO:0000259" key="1">
    <source>
        <dbReference type="PROSITE" id="PS50025"/>
    </source>
</evidence>
<dbReference type="EMBL" id="JAUSWA010000067">
    <property type="protein sequence ID" value="MDQ0497294.1"/>
    <property type="molecule type" value="Genomic_DNA"/>
</dbReference>
<reference evidence="2 3" key="1">
    <citation type="submission" date="2023-07" db="EMBL/GenBank/DDBJ databases">
        <title>Genomic Encyclopedia of Type Strains, Phase IV (KMG-IV): sequencing the most valuable type-strain genomes for metagenomic binning, comparative biology and taxonomic classification.</title>
        <authorList>
            <person name="Goeker M."/>
        </authorList>
    </citation>
    <scope>NUCLEOTIDE SEQUENCE [LARGE SCALE GENOMIC DNA]</scope>
    <source>
        <strain evidence="2 3">DSM 14914</strain>
    </source>
</reference>
<proteinExistence type="predicted"/>
<feature type="domain" description="Laminin G" evidence="1">
    <location>
        <begin position="1"/>
        <end position="128"/>
    </location>
</feature>
<organism evidence="2 3">
    <name type="scientific">Paenibacillus brasilensis</name>
    <dbReference type="NCBI Taxonomy" id="128574"/>
    <lineage>
        <taxon>Bacteria</taxon>
        <taxon>Bacillati</taxon>
        <taxon>Bacillota</taxon>
        <taxon>Bacilli</taxon>
        <taxon>Bacillales</taxon>
        <taxon>Paenibacillaceae</taxon>
        <taxon>Paenibacillus</taxon>
    </lineage>
</organism>
<protein>
    <recommendedName>
        <fullName evidence="1">Laminin G domain-containing protein</fullName>
    </recommendedName>
</protein>
<dbReference type="InterPro" id="IPR001791">
    <property type="entry name" value="Laminin_G"/>
</dbReference>